<evidence type="ECO:0000313" key="9">
    <source>
        <dbReference type="Proteomes" id="UP000077755"/>
    </source>
</evidence>
<dbReference type="GO" id="GO:0005783">
    <property type="term" value="C:endoplasmic reticulum"/>
    <property type="evidence" value="ECO:0007669"/>
    <property type="project" value="TreeGrafter"/>
</dbReference>
<name>A0AAF0WFN8_DAUCS</name>
<dbReference type="KEGG" id="dcr:108209582"/>
<keyword evidence="2 6" id="KW-0732">Signal</keyword>
<dbReference type="InterPro" id="IPR011650">
    <property type="entry name" value="Peptidase_M20_dimer"/>
</dbReference>
<keyword evidence="4 5" id="KW-0464">Manganese</keyword>
<evidence type="ECO:0000256" key="5">
    <source>
        <dbReference type="PIRSR" id="PIRSR005962-1"/>
    </source>
</evidence>
<dbReference type="InterPro" id="IPR017439">
    <property type="entry name" value="Amidohydrolase"/>
</dbReference>
<dbReference type="SUPFAM" id="SSF55031">
    <property type="entry name" value="Bacterial exopeptidase dimerisation domain"/>
    <property type="match status" value="1"/>
</dbReference>
<reference evidence="8" key="1">
    <citation type="journal article" date="2016" name="Nat. Genet.">
        <title>A high-quality carrot genome assembly provides new insights into carotenoid accumulation and asterid genome evolution.</title>
        <authorList>
            <person name="Iorizzo M."/>
            <person name="Ellison S."/>
            <person name="Senalik D."/>
            <person name="Zeng P."/>
            <person name="Satapoomin P."/>
            <person name="Huang J."/>
            <person name="Bowman M."/>
            <person name="Iovene M."/>
            <person name="Sanseverino W."/>
            <person name="Cavagnaro P."/>
            <person name="Yildiz M."/>
            <person name="Macko-Podgorni A."/>
            <person name="Moranska E."/>
            <person name="Grzebelus E."/>
            <person name="Grzebelus D."/>
            <person name="Ashrafi H."/>
            <person name="Zheng Z."/>
            <person name="Cheng S."/>
            <person name="Spooner D."/>
            <person name="Van Deynze A."/>
            <person name="Simon P."/>
        </authorList>
    </citation>
    <scope>NUCLEOTIDE SEQUENCE</scope>
    <source>
        <tissue evidence="8">Leaf</tissue>
    </source>
</reference>
<evidence type="ECO:0000256" key="2">
    <source>
        <dbReference type="ARBA" id="ARBA00022729"/>
    </source>
</evidence>
<evidence type="ECO:0000256" key="6">
    <source>
        <dbReference type="SAM" id="SignalP"/>
    </source>
</evidence>
<feature type="signal peptide" evidence="6">
    <location>
        <begin position="1"/>
        <end position="17"/>
    </location>
</feature>
<accession>A0AAF0WFN8</accession>
<feature type="domain" description="Peptidase M20 dimerisation" evidence="7">
    <location>
        <begin position="209"/>
        <end position="307"/>
    </location>
</feature>
<evidence type="ECO:0000259" key="7">
    <source>
        <dbReference type="Pfam" id="PF07687"/>
    </source>
</evidence>
<dbReference type="Pfam" id="PF01546">
    <property type="entry name" value="Peptidase_M20"/>
    <property type="match status" value="1"/>
</dbReference>
<dbReference type="CDD" id="cd08017">
    <property type="entry name" value="M20_IAA_Hyd"/>
    <property type="match status" value="1"/>
</dbReference>
<dbReference type="GO" id="GO:0010179">
    <property type="term" value="F:IAA-Ala conjugate hydrolase activity"/>
    <property type="evidence" value="ECO:0007669"/>
    <property type="project" value="TreeGrafter"/>
</dbReference>
<evidence type="ECO:0000256" key="1">
    <source>
        <dbReference type="ARBA" id="ARBA00006153"/>
    </source>
</evidence>
<feature type="binding site" evidence="5">
    <location>
        <position position="131"/>
    </location>
    <ligand>
        <name>Mn(2+)</name>
        <dbReference type="ChEBI" id="CHEBI:29035"/>
        <label>2</label>
    </ligand>
</feature>
<dbReference type="InterPro" id="IPR036264">
    <property type="entry name" value="Bact_exopeptidase_dim_dom"/>
</dbReference>
<dbReference type="GO" id="GO:0009850">
    <property type="term" value="P:auxin metabolic process"/>
    <property type="evidence" value="ECO:0007669"/>
    <property type="project" value="InterPro"/>
</dbReference>
<dbReference type="SUPFAM" id="SSF53187">
    <property type="entry name" value="Zn-dependent exopeptidases"/>
    <property type="match status" value="1"/>
</dbReference>
<feature type="binding site" evidence="5">
    <location>
        <position position="165"/>
    </location>
    <ligand>
        <name>Mn(2+)</name>
        <dbReference type="ChEBI" id="CHEBI:29035"/>
        <label>2</label>
    </ligand>
</feature>
<dbReference type="GO" id="GO:0046872">
    <property type="term" value="F:metal ion binding"/>
    <property type="evidence" value="ECO:0007669"/>
    <property type="project" value="UniProtKB-KW"/>
</dbReference>
<keyword evidence="3" id="KW-0378">Hydrolase</keyword>
<evidence type="ECO:0000256" key="4">
    <source>
        <dbReference type="ARBA" id="ARBA00023211"/>
    </source>
</evidence>
<dbReference type="FunFam" id="3.30.70.360:FF:000001">
    <property type="entry name" value="N-acetyldiaminopimelate deacetylase"/>
    <property type="match status" value="1"/>
</dbReference>
<evidence type="ECO:0000313" key="8">
    <source>
        <dbReference type="EMBL" id="WOG88789.1"/>
    </source>
</evidence>
<feature type="chain" id="PRO_5041899127" description="Peptidase M20 dimerisation domain-containing protein" evidence="6">
    <location>
        <begin position="18"/>
        <end position="425"/>
    </location>
</feature>
<sequence length="425" mass="46868">MAILVLLVMSIFRAVVAAQISYNSSVVGEIREIANDLQTVQWMKMIRREIHRNPELAFQEFETSQLIRKELDELGIEYVWPVTGTGVVATIGTGSEPFVALRADMDALPIQEMVEWEHKSKVDGKMHACGHDVHVSMLLGAAKVLQQIRKQLQGTVVLIFQPAEEIGEGAKHMIREGVLDNVEAIFGMHAVLEYNTGVVAARPGELLAGCGSFEATIRGRGGPAANPHQCVDPILAASTAIISLQYIVSRETDPDDPKVVSVTIVDGGSTSFDLIPESAIISGTYRAYSKQSFYGLRRRIEEVIAAQVAVHRCSVEIDFDGKEHPTIPPTINDERLYEHAFHVSSMVVGEENTRISRKYLGSEDFAFYQEKVPGFFLLLGIRNEKFGSIHTAHSPYYTVDEDVLSVGAAMHATFAYTYLVNSTNS</sequence>
<dbReference type="Proteomes" id="UP000077755">
    <property type="component" value="Chromosome 2"/>
</dbReference>
<keyword evidence="5" id="KW-0479">Metal-binding</keyword>
<feature type="binding site" evidence="5">
    <location>
        <position position="129"/>
    </location>
    <ligand>
        <name>Mn(2+)</name>
        <dbReference type="ChEBI" id="CHEBI:29035"/>
        <label>2</label>
    </ligand>
</feature>
<proteinExistence type="inferred from homology"/>
<dbReference type="PANTHER" id="PTHR11014:SF147">
    <property type="entry name" value="PEPTIDASE M20 DIMERISATION DOMAIN-CONTAINING PROTEIN"/>
    <property type="match status" value="1"/>
</dbReference>
<gene>
    <name evidence="8" type="ORF">DCAR_0208024</name>
</gene>
<dbReference type="PIRSF" id="PIRSF005962">
    <property type="entry name" value="Pept_M20D_amidohydro"/>
    <property type="match status" value="1"/>
</dbReference>
<dbReference type="AlphaFoldDB" id="A0AAF0WFN8"/>
<dbReference type="PANTHER" id="PTHR11014">
    <property type="entry name" value="PEPTIDASE M20 FAMILY MEMBER"/>
    <property type="match status" value="1"/>
</dbReference>
<evidence type="ECO:0000256" key="3">
    <source>
        <dbReference type="ARBA" id="ARBA00022801"/>
    </source>
</evidence>
<reference evidence="8" key="2">
    <citation type="submission" date="2022-03" db="EMBL/GenBank/DDBJ databases">
        <title>Draft title - Genomic analysis of global carrot germplasm unveils the trajectory of domestication and the origin of high carotenoid orange carrot.</title>
        <authorList>
            <person name="Iorizzo M."/>
            <person name="Ellison S."/>
            <person name="Senalik D."/>
            <person name="Macko-Podgorni A."/>
            <person name="Grzebelus D."/>
            <person name="Bostan H."/>
            <person name="Rolling W."/>
            <person name="Curaba J."/>
            <person name="Simon P."/>
        </authorList>
    </citation>
    <scope>NUCLEOTIDE SEQUENCE</scope>
    <source>
        <tissue evidence="8">Leaf</tissue>
    </source>
</reference>
<comment type="similarity">
    <text evidence="1">Belongs to the peptidase M20 family.</text>
</comment>
<dbReference type="InterPro" id="IPR044757">
    <property type="entry name" value="ILR1-like_Hyd"/>
</dbReference>
<feature type="binding site" evidence="5">
    <location>
        <position position="393"/>
    </location>
    <ligand>
        <name>Mn(2+)</name>
        <dbReference type="ChEBI" id="CHEBI:29035"/>
        <label>2</label>
    </ligand>
</feature>
<dbReference type="Gene3D" id="3.40.630.10">
    <property type="entry name" value="Zn peptidases"/>
    <property type="match status" value="1"/>
</dbReference>
<dbReference type="Pfam" id="PF07687">
    <property type="entry name" value="M20_dimer"/>
    <property type="match status" value="1"/>
</dbReference>
<protein>
    <recommendedName>
        <fullName evidence="7">Peptidase M20 dimerisation domain-containing protein</fullName>
    </recommendedName>
</protein>
<organism evidence="8 9">
    <name type="scientific">Daucus carota subsp. sativus</name>
    <name type="common">Carrot</name>
    <dbReference type="NCBI Taxonomy" id="79200"/>
    <lineage>
        <taxon>Eukaryota</taxon>
        <taxon>Viridiplantae</taxon>
        <taxon>Streptophyta</taxon>
        <taxon>Embryophyta</taxon>
        <taxon>Tracheophyta</taxon>
        <taxon>Spermatophyta</taxon>
        <taxon>Magnoliopsida</taxon>
        <taxon>eudicotyledons</taxon>
        <taxon>Gunneridae</taxon>
        <taxon>Pentapetalae</taxon>
        <taxon>asterids</taxon>
        <taxon>campanulids</taxon>
        <taxon>Apiales</taxon>
        <taxon>Apiaceae</taxon>
        <taxon>Apioideae</taxon>
        <taxon>Scandiceae</taxon>
        <taxon>Daucinae</taxon>
        <taxon>Daucus</taxon>
        <taxon>Daucus sect. Daucus</taxon>
    </lineage>
</organism>
<comment type="cofactor">
    <cofactor evidence="5">
        <name>Mn(2+)</name>
        <dbReference type="ChEBI" id="CHEBI:29035"/>
    </cofactor>
    <text evidence="5">The Mn(2+) ion enhances activity.</text>
</comment>
<dbReference type="InterPro" id="IPR002933">
    <property type="entry name" value="Peptidase_M20"/>
</dbReference>
<keyword evidence="9" id="KW-1185">Reference proteome</keyword>
<dbReference type="EMBL" id="CP093344">
    <property type="protein sequence ID" value="WOG88789.1"/>
    <property type="molecule type" value="Genomic_DNA"/>
</dbReference>
<dbReference type="Gene3D" id="3.30.70.360">
    <property type="match status" value="1"/>
</dbReference>
<feature type="binding site" evidence="5">
    <location>
        <position position="189"/>
    </location>
    <ligand>
        <name>Mn(2+)</name>
        <dbReference type="ChEBI" id="CHEBI:29035"/>
        <label>2</label>
    </ligand>
</feature>
<dbReference type="NCBIfam" id="TIGR01891">
    <property type="entry name" value="amidohydrolases"/>
    <property type="match status" value="1"/>
</dbReference>